<dbReference type="InterPro" id="IPR015422">
    <property type="entry name" value="PyrdxlP-dep_Trfase_small"/>
</dbReference>
<comment type="similarity">
    <text evidence="2 12">Belongs to the group II decarboxylase family.</text>
</comment>
<feature type="modified residue" description="N6-(pyridoxal phosphate)lysine" evidence="11">
    <location>
        <position position="342"/>
    </location>
</feature>
<dbReference type="InterPro" id="IPR002129">
    <property type="entry name" value="PyrdxlP-dep_de-COase"/>
</dbReference>
<evidence type="ECO:0000256" key="4">
    <source>
        <dbReference type="ARBA" id="ARBA00022584"/>
    </source>
</evidence>
<evidence type="ECO:0000256" key="11">
    <source>
        <dbReference type="PIRSR" id="PIRSR602129-50"/>
    </source>
</evidence>
<evidence type="ECO:0000256" key="6">
    <source>
        <dbReference type="ARBA" id="ARBA00022898"/>
    </source>
</evidence>
<gene>
    <name evidence="13" type="primary">DDC</name>
</gene>
<evidence type="ECO:0000256" key="5">
    <source>
        <dbReference type="ARBA" id="ARBA00022793"/>
    </source>
</evidence>
<dbReference type="GO" id="GO:0042427">
    <property type="term" value="P:serotonin biosynthetic process"/>
    <property type="evidence" value="ECO:0007669"/>
    <property type="project" value="TreeGrafter"/>
</dbReference>
<dbReference type="EC" id="4.1.1.28" evidence="8"/>
<dbReference type="PRINTS" id="PR00800">
    <property type="entry name" value="YHDCRBOXLASE"/>
</dbReference>
<keyword evidence="6 11" id="KW-0663">Pyridoxal phosphate</keyword>
<dbReference type="GO" id="GO:0030170">
    <property type="term" value="F:pyridoxal phosphate binding"/>
    <property type="evidence" value="ECO:0007669"/>
    <property type="project" value="InterPro"/>
</dbReference>
<dbReference type="FunFam" id="3.40.640.10:FF:000025">
    <property type="entry name" value="Histidine decarboxylase"/>
    <property type="match status" value="1"/>
</dbReference>
<keyword evidence="5" id="KW-0210">Decarboxylase</keyword>
<dbReference type="AlphaFoldDB" id="A0A7U0TJ27"/>
<evidence type="ECO:0000256" key="1">
    <source>
        <dbReference type="ARBA" id="ARBA00001933"/>
    </source>
</evidence>
<dbReference type="GO" id="GO:0004058">
    <property type="term" value="F:aromatic-L-amino-acid decarboxylase activity"/>
    <property type="evidence" value="ECO:0007669"/>
    <property type="project" value="UniProtKB-EC"/>
</dbReference>
<dbReference type="Gene3D" id="3.90.1150.10">
    <property type="entry name" value="Aspartate Aminotransferase, domain 1"/>
    <property type="match status" value="1"/>
</dbReference>
<evidence type="ECO:0000256" key="3">
    <source>
        <dbReference type="ARBA" id="ARBA00011738"/>
    </source>
</evidence>
<dbReference type="Pfam" id="PF00282">
    <property type="entry name" value="Pyridoxal_deC"/>
    <property type="match status" value="1"/>
</dbReference>
<dbReference type="PANTHER" id="PTHR11999">
    <property type="entry name" value="GROUP II PYRIDOXAL-5-PHOSPHATE DECARBOXYLASE"/>
    <property type="match status" value="1"/>
</dbReference>
<dbReference type="FunFam" id="1.20.1340.10:FF:000001">
    <property type="entry name" value="Histidine decarboxylase"/>
    <property type="match status" value="1"/>
</dbReference>
<dbReference type="InterPro" id="IPR015424">
    <property type="entry name" value="PyrdxlP-dep_Trfase"/>
</dbReference>
<sequence>MGNSITAFGRCIAKDSVGKHGNGNAVQNGHYEEPKTELPSLLDHEEFRKMGCDMVNYVVDYLENIEERKVFPTVEPGYLARLIPQEAPKESEPWEHIIADIERVVMPGVTHWQHPRFHAYFPSGSSYPSMCADILTNGFSCIGFTWASSPACTELEVVMMDWLAKMLQLPEHFLSGGEGGGVIQGSCSESTLVALFGARNRSIHKYQAAHPGATTFEAASKLVGYYSDQAHSSVERAGLISMIRLRSLQTGVSREMQATDLEAAIKEDIANGLVPFFCVAALGTTGCLAFDKLTEIGPVCNKYDVWLHVDAAYAGSAFICPEFRPLMNGIEHAMSFVFNPHKWLLTNFDCSCTWFKSTEWIIKSFCVDPSYLKHKHQGKVPDFRHWHIPLGRKFRSLKLWFVMRRFGVYGLQRYVRNHVQLAHYFERLVLSDERFEIVFKVYLGLVCFRIKNNNELTRILYQEIETDGRIHLVPSEFHHPEEVYFIRFAICYPAAEEAHVEYAFQVIQDITDRLLPRQ</sequence>
<comment type="subunit">
    <text evidence="3">Homodimer.</text>
</comment>
<evidence type="ECO:0000256" key="7">
    <source>
        <dbReference type="ARBA" id="ARBA00023239"/>
    </source>
</evidence>
<dbReference type="SUPFAM" id="SSF53383">
    <property type="entry name" value="PLP-dependent transferases"/>
    <property type="match status" value="1"/>
</dbReference>
<dbReference type="Gene3D" id="1.20.1340.10">
    <property type="entry name" value="dopa decarboxylase, N-terminal domain"/>
    <property type="match status" value="1"/>
</dbReference>
<evidence type="ECO:0000256" key="10">
    <source>
        <dbReference type="ARBA" id="ARBA00041275"/>
    </source>
</evidence>
<dbReference type="CDD" id="cd06450">
    <property type="entry name" value="DOPA_deC_like"/>
    <property type="match status" value="1"/>
</dbReference>
<organism evidence="13">
    <name type="scientific">Cryptocotyle lingua</name>
    <dbReference type="NCBI Taxonomy" id="66766"/>
    <lineage>
        <taxon>Eukaryota</taxon>
        <taxon>Metazoa</taxon>
        <taxon>Spiralia</taxon>
        <taxon>Lophotrochozoa</taxon>
        <taxon>Platyhelminthes</taxon>
        <taxon>Trematoda</taxon>
        <taxon>Digenea</taxon>
        <taxon>Opisthorchiida</taxon>
        <taxon>Opisthorchiata</taxon>
        <taxon>Heterophyidae</taxon>
        <taxon>Cryptocotyle</taxon>
    </lineage>
</organism>
<keyword evidence="4" id="KW-0127">Catecholamine biosynthesis</keyword>
<dbReference type="Gene3D" id="3.40.640.10">
    <property type="entry name" value="Type I PLP-dependent aspartate aminotransferase-like (Major domain)"/>
    <property type="match status" value="1"/>
</dbReference>
<accession>A0A7U0TJ27</accession>
<dbReference type="GO" id="GO:0019752">
    <property type="term" value="P:carboxylic acid metabolic process"/>
    <property type="evidence" value="ECO:0007669"/>
    <property type="project" value="InterPro"/>
</dbReference>
<keyword evidence="7 12" id="KW-0456">Lyase</keyword>
<evidence type="ECO:0000256" key="9">
    <source>
        <dbReference type="ARBA" id="ARBA00040968"/>
    </source>
</evidence>
<dbReference type="PANTHER" id="PTHR11999:SF167">
    <property type="entry name" value="AROMATIC-L-AMINO-ACID DECARBOXYLASE"/>
    <property type="match status" value="1"/>
</dbReference>
<evidence type="ECO:0000256" key="12">
    <source>
        <dbReference type="RuleBase" id="RU000382"/>
    </source>
</evidence>
<dbReference type="GO" id="GO:0042423">
    <property type="term" value="P:catecholamine biosynthetic process"/>
    <property type="evidence" value="ECO:0007669"/>
    <property type="project" value="UniProtKB-KW"/>
</dbReference>
<name>A0A7U0TJ27_9TREM</name>
<reference evidence="13" key="1">
    <citation type="submission" date="2020-12" db="EMBL/GenBank/DDBJ databases">
        <title>Neural signatures in transcriptome of heterophyid trematode Cryptocolyle lingua.</title>
        <authorList>
            <person name="Gorbushin A.M."/>
            <person name="Tolstenkov O."/>
        </authorList>
    </citation>
    <scope>NUCLEOTIDE SEQUENCE</scope>
</reference>
<protein>
    <recommendedName>
        <fullName evidence="9">Aromatic-L-amino-acid decarboxylase</fullName>
        <ecNumber evidence="8">4.1.1.28</ecNumber>
    </recommendedName>
    <alternativeName>
        <fullName evidence="10">DOPA decarboxylase</fullName>
    </alternativeName>
</protein>
<dbReference type="GO" id="GO:0005737">
    <property type="term" value="C:cytoplasm"/>
    <property type="evidence" value="ECO:0007669"/>
    <property type="project" value="TreeGrafter"/>
</dbReference>
<dbReference type="EMBL" id="MW361217">
    <property type="protein sequence ID" value="QQY02595.1"/>
    <property type="molecule type" value="mRNA"/>
</dbReference>
<comment type="cofactor">
    <cofactor evidence="1 11 12">
        <name>pyridoxal 5'-phosphate</name>
        <dbReference type="ChEBI" id="CHEBI:597326"/>
    </cofactor>
</comment>
<evidence type="ECO:0000256" key="2">
    <source>
        <dbReference type="ARBA" id="ARBA00009533"/>
    </source>
</evidence>
<evidence type="ECO:0000313" key="13">
    <source>
        <dbReference type="EMBL" id="QQY02595.1"/>
    </source>
</evidence>
<dbReference type="GO" id="GO:0006520">
    <property type="term" value="P:amino acid metabolic process"/>
    <property type="evidence" value="ECO:0007669"/>
    <property type="project" value="InterPro"/>
</dbReference>
<proteinExistence type="evidence at transcript level"/>
<dbReference type="InterPro" id="IPR010977">
    <property type="entry name" value="Aromatic_deC"/>
</dbReference>
<dbReference type="InterPro" id="IPR015421">
    <property type="entry name" value="PyrdxlP-dep_Trfase_major"/>
</dbReference>
<evidence type="ECO:0000256" key="8">
    <source>
        <dbReference type="ARBA" id="ARBA00038886"/>
    </source>
</evidence>